<dbReference type="EMBL" id="VCLA01000202">
    <property type="protein sequence ID" value="MQT05504.1"/>
    <property type="molecule type" value="Genomic_DNA"/>
</dbReference>
<protein>
    <submittedName>
        <fullName evidence="7">Alpha/beta fold hydrolase</fullName>
    </submittedName>
</protein>
<evidence type="ECO:0000256" key="5">
    <source>
        <dbReference type="SAM" id="MobiDB-lite"/>
    </source>
</evidence>
<dbReference type="SMART" id="SM00824">
    <property type="entry name" value="PKS_TE"/>
    <property type="match status" value="1"/>
</dbReference>
<dbReference type="GO" id="GO:0005829">
    <property type="term" value="C:cytosol"/>
    <property type="evidence" value="ECO:0007669"/>
    <property type="project" value="TreeGrafter"/>
</dbReference>
<dbReference type="SUPFAM" id="SSF53474">
    <property type="entry name" value="alpha/beta-Hydrolases"/>
    <property type="match status" value="1"/>
</dbReference>
<evidence type="ECO:0000313" key="8">
    <source>
        <dbReference type="Proteomes" id="UP000419138"/>
    </source>
</evidence>
<dbReference type="GO" id="GO:0044550">
    <property type="term" value="P:secondary metabolite biosynthetic process"/>
    <property type="evidence" value="ECO:0007669"/>
    <property type="project" value="TreeGrafter"/>
</dbReference>
<reference evidence="7 8" key="1">
    <citation type="submission" date="2019-05" db="EMBL/GenBank/DDBJ databases">
        <title>Comparative genomics and metabolomics analyses of clavulanic acid producing Streptomyces species provides insight into specialized metabolism and evolution of beta-lactam biosynthetic gene clusters.</title>
        <authorList>
            <person name="Moore M.A."/>
            <person name="Cruz-Morales P."/>
            <person name="Barona Gomez F."/>
            <person name="Kapil T."/>
        </authorList>
    </citation>
    <scope>NUCLEOTIDE SEQUENCE [LARGE SCALE GENOMIC DNA]</scope>
    <source>
        <strain evidence="7 8">NRRL 5741</strain>
    </source>
</reference>
<comment type="caution">
    <text evidence="7">The sequence shown here is derived from an EMBL/GenBank/DDBJ whole genome shotgun (WGS) entry which is preliminary data.</text>
</comment>
<proteinExistence type="inferred from homology"/>
<dbReference type="Proteomes" id="UP000419138">
    <property type="component" value="Unassembled WGS sequence"/>
</dbReference>
<dbReference type="InterPro" id="IPR036736">
    <property type="entry name" value="ACP-like_sf"/>
</dbReference>
<dbReference type="Gene3D" id="3.30.300.30">
    <property type="match status" value="1"/>
</dbReference>
<dbReference type="InterPro" id="IPR001031">
    <property type="entry name" value="Thioesterase"/>
</dbReference>
<dbReference type="SUPFAM" id="SSF56801">
    <property type="entry name" value="Acetyl-CoA synthetase-like"/>
    <property type="match status" value="1"/>
</dbReference>
<evidence type="ECO:0000256" key="2">
    <source>
        <dbReference type="ARBA" id="ARBA00006432"/>
    </source>
</evidence>
<evidence type="ECO:0000256" key="3">
    <source>
        <dbReference type="ARBA" id="ARBA00022450"/>
    </source>
</evidence>
<evidence type="ECO:0000256" key="4">
    <source>
        <dbReference type="ARBA" id="ARBA00022553"/>
    </source>
</evidence>
<keyword evidence="3" id="KW-0596">Phosphopantetheine</keyword>
<dbReference type="Pfam" id="PF00550">
    <property type="entry name" value="PP-binding"/>
    <property type="match status" value="1"/>
</dbReference>
<gene>
    <name evidence="7" type="ORF">FF041_37065</name>
</gene>
<keyword evidence="7" id="KW-0378">Hydrolase</keyword>
<dbReference type="GO" id="GO:0016787">
    <property type="term" value="F:hydrolase activity"/>
    <property type="evidence" value="ECO:0007669"/>
    <property type="project" value="UniProtKB-KW"/>
</dbReference>
<dbReference type="AlphaFoldDB" id="A0A646KT76"/>
<dbReference type="Pfam" id="PF00975">
    <property type="entry name" value="Thioesterase"/>
    <property type="match status" value="1"/>
</dbReference>
<name>A0A646KT76_STRJU</name>
<comment type="cofactor">
    <cofactor evidence="1">
        <name>pantetheine 4'-phosphate</name>
        <dbReference type="ChEBI" id="CHEBI:47942"/>
    </cofactor>
</comment>
<accession>A0A646KT76</accession>
<organism evidence="7 8">
    <name type="scientific">Streptomyces jumonjinensis</name>
    <dbReference type="NCBI Taxonomy" id="1945"/>
    <lineage>
        <taxon>Bacteria</taxon>
        <taxon>Bacillati</taxon>
        <taxon>Actinomycetota</taxon>
        <taxon>Actinomycetes</taxon>
        <taxon>Kitasatosporales</taxon>
        <taxon>Streptomycetaceae</taxon>
        <taxon>Streptomyces</taxon>
    </lineage>
</organism>
<dbReference type="GO" id="GO:0031177">
    <property type="term" value="F:phosphopantetheine binding"/>
    <property type="evidence" value="ECO:0007669"/>
    <property type="project" value="InterPro"/>
</dbReference>
<dbReference type="InterPro" id="IPR020802">
    <property type="entry name" value="TesA-like"/>
</dbReference>
<dbReference type="OrthoDB" id="2472181at2"/>
<dbReference type="InterPro" id="IPR009081">
    <property type="entry name" value="PP-bd_ACP"/>
</dbReference>
<evidence type="ECO:0000259" key="6">
    <source>
        <dbReference type="PROSITE" id="PS50075"/>
    </source>
</evidence>
<keyword evidence="8" id="KW-1185">Reference proteome</keyword>
<keyword evidence="4" id="KW-0597">Phosphoprotein</keyword>
<dbReference type="PANTHER" id="PTHR45527">
    <property type="entry name" value="NONRIBOSOMAL PEPTIDE SYNTHETASE"/>
    <property type="match status" value="1"/>
</dbReference>
<dbReference type="GO" id="GO:0043041">
    <property type="term" value="P:amino acid activation for nonribosomal peptide biosynthetic process"/>
    <property type="evidence" value="ECO:0007669"/>
    <property type="project" value="TreeGrafter"/>
</dbReference>
<dbReference type="PANTHER" id="PTHR45527:SF1">
    <property type="entry name" value="FATTY ACID SYNTHASE"/>
    <property type="match status" value="1"/>
</dbReference>
<evidence type="ECO:0000256" key="1">
    <source>
        <dbReference type="ARBA" id="ARBA00001957"/>
    </source>
</evidence>
<dbReference type="FunFam" id="1.10.1200.10:FF:000016">
    <property type="entry name" value="Non-ribosomal peptide synthase"/>
    <property type="match status" value="1"/>
</dbReference>
<dbReference type="InterPro" id="IPR029058">
    <property type="entry name" value="AB_hydrolase_fold"/>
</dbReference>
<dbReference type="InterPro" id="IPR045851">
    <property type="entry name" value="AMP-bd_C_sf"/>
</dbReference>
<dbReference type="SUPFAM" id="SSF47336">
    <property type="entry name" value="ACP-like"/>
    <property type="match status" value="1"/>
</dbReference>
<sequence length="364" mass="38230">MVPSAIVLLEALPVTVNGKLDRAALPAPDLAVLDGRAPRTPMEEALCELFAKTLGIERAGADVSFFDLGGDSLLAMRLIALIRGVLHAEVSIRALFTAPTVEAIARSLSGESDADDIGLVLPIRTEGEQPPLFCVHPSTGLSWCYTGLADHLPADRPVYGLQASGFAAGEQPPDSLEELAAEYAARIRAVQPTGPYHLLGWSFGGTAAYAVATHLQSQGEEVALLVSLDGYPARAEELEIRAEVLAGGGGGAPGDGGGAPGGGGEAPGDKVRMLSEIHRVNEHNVRILHDFTPRPYHGDLTLFIAAQGRPDIGQPAGSADSWTPYVKGNVEAIRIDSDHDGMMKPKPLAEIGRLISARLQERGA</sequence>
<dbReference type="Gene3D" id="3.40.50.1820">
    <property type="entry name" value="alpha/beta hydrolase"/>
    <property type="match status" value="1"/>
</dbReference>
<dbReference type="SMART" id="SM00823">
    <property type="entry name" value="PKS_PP"/>
    <property type="match status" value="1"/>
</dbReference>
<dbReference type="PROSITE" id="PS00012">
    <property type="entry name" value="PHOSPHOPANTETHEINE"/>
    <property type="match status" value="1"/>
</dbReference>
<evidence type="ECO:0000313" key="7">
    <source>
        <dbReference type="EMBL" id="MQT05504.1"/>
    </source>
</evidence>
<dbReference type="GO" id="GO:0072330">
    <property type="term" value="P:monocarboxylic acid biosynthetic process"/>
    <property type="evidence" value="ECO:0007669"/>
    <property type="project" value="UniProtKB-ARBA"/>
</dbReference>
<comment type="similarity">
    <text evidence="2">Belongs to the ATP-dependent AMP-binding enzyme family.</text>
</comment>
<feature type="domain" description="Carrier" evidence="6">
    <location>
        <begin position="37"/>
        <end position="112"/>
    </location>
</feature>
<dbReference type="InterPro" id="IPR020806">
    <property type="entry name" value="PKS_PP-bd"/>
</dbReference>
<dbReference type="PROSITE" id="PS50075">
    <property type="entry name" value="CARRIER"/>
    <property type="match status" value="1"/>
</dbReference>
<feature type="region of interest" description="Disordered" evidence="5">
    <location>
        <begin position="246"/>
        <end position="266"/>
    </location>
</feature>
<dbReference type="GO" id="GO:0017000">
    <property type="term" value="P:antibiotic biosynthetic process"/>
    <property type="evidence" value="ECO:0007669"/>
    <property type="project" value="UniProtKB-ARBA"/>
</dbReference>
<dbReference type="InterPro" id="IPR006162">
    <property type="entry name" value="Ppantetheine_attach_site"/>
</dbReference>